<gene>
    <name evidence="1" type="ORF">M404DRAFT_316510</name>
</gene>
<accession>A0A0C3NI66</accession>
<evidence type="ECO:0000313" key="2">
    <source>
        <dbReference type="Proteomes" id="UP000054217"/>
    </source>
</evidence>
<dbReference type="InParanoid" id="A0A0C3NI66"/>
<proteinExistence type="predicted"/>
<dbReference type="STRING" id="870435.A0A0C3NI66"/>
<dbReference type="HOGENOM" id="CLU_2373611_0_0_1"/>
<reference evidence="2" key="2">
    <citation type="submission" date="2015-01" db="EMBL/GenBank/DDBJ databases">
        <title>Evolutionary Origins and Diversification of the Mycorrhizal Mutualists.</title>
        <authorList>
            <consortium name="DOE Joint Genome Institute"/>
            <consortium name="Mycorrhizal Genomics Consortium"/>
            <person name="Kohler A."/>
            <person name="Kuo A."/>
            <person name="Nagy L.G."/>
            <person name="Floudas D."/>
            <person name="Copeland A."/>
            <person name="Barry K.W."/>
            <person name="Cichocki N."/>
            <person name="Veneault-Fourrey C."/>
            <person name="LaButti K."/>
            <person name="Lindquist E.A."/>
            <person name="Lipzen A."/>
            <person name="Lundell T."/>
            <person name="Morin E."/>
            <person name="Murat C."/>
            <person name="Riley R."/>
            <person name="Ohm R."/>
            <person name="Sun H."/>
            <person name="Tunlid A."/>
            <person name="Henrissat B."/>
            <person name="Grigoriev I.V."/>
            <person name="Hibbett D.S."/>
            <person name="Martin F."/>
        </authorList>
    </citation>
    <scope>NUCLEOTIDE SEQUENCE [LARGE SCALE GENOMIC DNA]</scope>
    <source>
        <strain evidence="2">Marx 270</strain>
    </source>
</reference>
<organism evidence="1 2">
    <name type="scientific">Pisolithus tinctorius Marx 270</name>
    <dbReference type="NCBI Taxonomy" id="870435"/>
    <lineage>
        <taxon>Eukaryota</taxon>
        <taxon>Fungi</taxon>
        <taxon>Dikarya</taxon>
        <taxon>Basidiomycota</taxon>
        <taxon>Agaricomycotina</taxon>
        <taxon>Agaricomycetes</taxon>
        <taxon>Agaricomycetidae</taxon>
        <taxon>Boletales</taxon>
        <taxon>Sclerodermatineae</taxon>
        <taxon>Pisolithaceae</taxon>
        <taxon>Pisolithus</taxon>
    </lineage>
</organism>
<dbReference type="OrthoDB" id="420564at2759"/>
<protein>
    <submittedName>
        <fullName evidence="1">Uncharacterized protein</fullName>
    </submittedName>
</protein>
<evidence type="ECO:0000313" key="1">
    <source>
        <dbReference type="EMBL" id="KIN95355.1"/>
    </source>
</evidence>
<keyword evidence="2" id="KW-1185">Reference proteome</keyword>
<dbReference type="EMBL" id="KN832069">
    <property type="protein sequence ID" value="KIN95355.1"/>
    <property type="molecule type" value="Genomic_DNA"/>
</dbReference>
<dbReference type="AlphaFoldDB" id="A0A0C3NI66"/>
<reference evidence="1 2" key="1">
    <citation type="submission" date="2014-04" db="EMBL/GenBank/DDBJ databases">
        <authorList>
            <consortium name="DOE Joint Genome Institute"/>
            <person name="Kuo A."/>
            <person name="Kohler A."/>
            <person name="Costa M.D."/>
            <person name="Nagy L.G."/>
            <person name="Floudas D."/>
            <person name="Copeland A."/>
            <person name="Barry K.W."/>
            <person name="Cichocki N."/>
            <person name="Veneault-Fourrey C."/>
            <person name="LaButti K."/>
            <person name="Lindquist E.A."/>
            <person name="Lipzen A."/>
            <person name="Lundell T."/>
            <person name="Morin E."/>
            <person name="Murat C."/>
            <person name="Sun H."/>
            <person name="Tunlid A."/>
            <person name="Henrissat B."/>
            <person name="Grigoriev I.V."/>
            <person name="Hibbett D.S."/>
            <person name="Martin F."/>
            <person name="Nordberg H.P."/>
            <person name="Cantor M.N."/>
            <person name="Hua S.X."/>
        </authorList>
    </citation>
    <scope>NUCLEOTIDE SEQUENCE [LARGE SCALE GENOMIC DNA]</scope>
    <source>
        <strain evidence="1 2">Marx 270</strain>
    </source>
</reference>
<sequence length="95" mass="11062">MGHRSRLIAIFAAVDALHDDFQYRDLDLMTDRKDLRKLLRCINRQHDKTFRIDVDLLGKTGHADQLCNSACRALKKLKNCLMCMLNPSEDYRTIP</sequence>
<name>A0A0C3NI66_PISTI</name>
<dbReference type="Proteomes" id="UP000054217">
    <property type="component" value="Unassembled WGS sequence"/>
</dbReference>